<proteinExistence type="predicted"/>
<dbReference type="RefSeq" id="WP_094205087.1">
    <property type="nucleotide sequence ID" value="NZ_NDYC01000004.1"/>
</dbReference>
<evidence type="ECO:0000259" key="1">
    <source>
        <dbReference type="Pfam" id="PF04233"/>
    </source>
</evidence>
<dbReference type="NCBIfam" id="TIGR01641">
    <property type="entry name" value="phageSPP1_gp7"/>
    <property type="match status" value="1"/>
</dbReference>
<evidence type="ECO:0000313" key="3">
    <source>
        <dbReference type="Proteomes" id="UP000215413"/>
    </source>
</evidence>
<comment type="caution">
    <text evidence="2">The sequence shown here is derived from an EMBL/GenBank/DDBJ whole genome shotgun (WGS) entry which is preliminary data.</text>
</comment>
<gene>
    <name evidence="2" type="ORF">B9N49_00545</name>
</gene>
<reference evidence="3" key="1">
    <citation type="submission" date="2017-04" db="EMBL/GenBank/DDBJ databases">
        <title>Finegoldia magna isolated from orthopedic joint implant-associated infections.</title>
        <authorList>
            <person name="Bjorklund S."/>
            <person name="Bruggemann H."/>
            <person name="Jensen A."/>
            <person name="Hellmark B."/>
            <person name="Soderquist B."/>
        </authorList>
    </citation>
    <scope>NUCLEOTIDE SEQUENCE [LARGE SCALE GENOMIC DNA]</scope>
    <source>
        <strain evidence="3">CCUG 54800</strain>
    </source>
</reference>
<organism evidence="2 3">
    <name type="scientific">Finegoldia magna</name>
    <name type="common">Peptostreptococcus magnus</name>
    <dbReference type="NCBI Taxonomy" id="1260"/>
    <lineage>
        <taxon>Bacteria</taxon>
        <taxon>Bacillati</taxon>
        <taxon>Bacillota</taxon>
        <taxon>Tissierellia</taxon>
        <taxon>Tissierellales</taxon>
        <taxon>Peptoniphilaceae</taxon>
        <taxon>Finegoldia</taxon>
    </lineage>
</organism>
<protein>
    <recommendedName>
        <fullName evidence="1">Phage head morphogenesis domain-containing protein</fullName>
    </recommendedName>
</protein>
<dbReference type="Proteomes" id="UP000215413">
    <property type="component" value="Unassembled WGS sequence"/>
</dbReference>
<feature type="domain" description="Phage head morphogenesis" evidence="1">
    <location>
        <begin position="199"/>
        <end position="305"/>
    </location>
</feature>
<name>A0A233V9S4_FINMA</name>
<sequence length="347" mass="40988">MKSKAYWEKRSAEELIDLLKNSDEVIKELKFVYDKSIFNINTSIEKLYGKFAKDNQVSMNTAMRLIQGDEYKQWRMNMEEYLKRIEEGEEPLQLELNVLAMRSRINRLECLQAEIIANATILAQEQEKTATKHLMNAFENSYYHTMYDFYKDKNLKALELMQKHDVAISKEAIKKILEIPWSGSNYSKRIWKRQFNIANKVKELVARNIIEGKSVESLTREVTKEFGEDYRNALKTLIHTETAFVKSQADKEVYTKLDIKEYEFVATLDTKTSEICRKLDGKHFKVDEATPGKNYPPMHPRCRSLTIRYKPENYEKNTRTARDKDGNNIEVPLGMKYDEWHKKYIKN</sequence>
<dbReference type="Pfam" id="PF04233">
    <property type="entry name" value="Phage_Mu_F"/>
    <property type="match status" value="1"/>
</dbReference>
<evidence type="ECO:0000313" key="2">
    <source>
        <dbReference type="EMBL" id="OXZ29144.1"/>
    </source>
</evidence>
<accession>A0A233V9S4</accession>
<dbReference type="InterPro" id="IPR006528">
    <property type="entry name" value="Phage_head_morphogenesis_dom"/>
</dbReference>
<dbReference type="EMBL" id="NDYC01000004">
    <property type="protein sequence ID" value="OXZ29144.1"/>
    <property type="molecule type" value="Genomic_DNA"/>
</dbReference>
<dbReference type="AlphaFoldDB" id="A0A233V9S4"/>